<organism evidence="1 2">
    <name type="scientific">Gymnopilus junonius</name>
    <name type="common">Spectacular rustgill mushroom</name>
    <name type="synonym">Gymnopilus spectabilis subsp. junonius</name>
    <dbReference type="NCBI Taxonomy" id="109634"/>
    <lineage>
        <taxon>Eukaryota</taxon>
        <taxon>Fungi</taxon>
        <taxon>Dikarya</taxon>
        <taxon>Basidiomycota</taxon>
        <taxon>Agaricomycotina</taxon>
        <taxon>Agaricomycetes</taxon>
        <taxon>Agaricomycetidae</taxon>
        <taxon>Agaricales</taxon>
        <taxon>Agaricineae</taxon>
        <taxon>Hymenogastraceae</taxon>
        <taxon>Gymnopilus</taxon>
    </lineage>
</organism>
<name>A0A9P5TJL2_GYMJU</name>
<dbReference type="InterPro" id="IPR032675">
    <property type="entry name" value="LRR_dom_sf"/>
</dbReference>
<accession>A0A9P5TJL2</accession>
<dbReference type="EMBL" id="JADNYJ010000102">
    <property type="protein sequence ID" value="KAF8885402.1"/>
    <property type="molecule type" value="Genomic_DNA"/>
</dbReference>
<protein>
    <submittedName>
        <fullName evidence="1">Uncharacterized protein</fullName>
    </submittedName>
</protein>
<comment type="caution">
    <text evidence="1">The sequence shown here is derived from an EMBL/GenBank/DDBJ whole genome shotgun (WGS) entry which is preliminary data.</text>
</comment>
<dbReference type="SUPFAM" id="SSF52047">
    <property type="entry name" value="RNI-like"/>
    <property type="match status" value="1"/>
</dbReference>
<dbReference type="AlphaFoldDB" id="A0A9P5TJL2"/>
<evidence type="ECO:0000313" key="2">
    <source>
        <dbReference type="Proteomes" id="UP000724874"/>
    </source>
</evidence>
<gene>
    <name evidence="1" type="ORF">CPB84DRAFT_1750194</name>
</gene>
<dbReference type="Gene3D" id="3.80.10.10">
    <property type="entry name" value="Ribonuclease Inhibitor"/>
    <property type="match status" value="1"/>
</dbReference>
<keyword evidence="2" id="KW-1185">Reference proteome</keyword>
<reference evidence="1" key="1">
    <citation type="submission" date="2020-11" db="EMBL/GenBank/DDBJ databases">
        <authorList>
            <consortium name="DOE Joint Genome Institute"/>
            <person name="Ahrendt S."/>
            <person name="Riley R."/>
            <person name="Andreopoulos W."/>
            <person name="LaButti K."/>
            <person name="Pangilinan J."/>
            <person name="Ruiz-duenas F.J."/>
            <person name="Barrasa J.M."/>
            <person name="Sanchez-Garcia M."/>
            <person name="Camarero S."/>
            <person name="Miyauchi S."/>
            <person name="Serrano A."/>
            <person name="Linde D."/>
            <person name="Babiker R."/>
            <person name="Drula E."/>
            <person name="Ayuso-Fernandez I."/>
            <person name="Pacheco R."/>
            <person name="Padilla G."/>
            <person name="Ferreira P."/>
            <person name="Barriuso J."/>
            <person name="Kellner H."/>
            <person name="Castanera R."/>
            <person name="Alfaro M."/>
            <person name="Ramirez L."/>
            <person name="Pisabarro A.G."/>
            <person name="Kuo A."/>
            <person name="Tritt A."/>
            <person name="Lipzen A."/>
            <person name="He G."/>
            <person name="Yan M."/>
            <person name="Ng V."/>
            <person name="Cullen D."/>
            <person name="Martin F."/>
            <person name="Rosso M.-N."/>
            <person name="Henrissat B."/>
            <person name="Hibbett D."/>
            <person name="Martinez A.T."/>
            <person name="Grigoriev I.V."/>
        </authorList>
    </citation>
    <scope>NUCLEOTIDE SEQUENCE</scope>
    <source>
        <strain evidence="1">AH 44721</strain>
    </source>
</reference>
<sequence length="201" mass="22583">MSLQSMSLMLNITELTLQKILINKDVIHMITHLPELHTLIIKCCQVIINDPIPNALASKLSLLQLEFLSVTGTWGESLCTFVKHLSFRSLMKLRTGILELLEKLVEAPSIISLEINHFLSNDTWQELQPILEATPTLRTFHLSPICRLGPPFKLNPQALPHLEDVESPLPALQGLLPGRCIHSIGIKSYYHLTSSDVKIIK</sequence>
<dbReference type="Proteomes" id="UP000724874">
    <property type="component" value="Unassembled WGS sequence"/>
</dbReference>
<evidence type="ECO:0000313" key="1">
    <source>
        <dbReference type="EMBL" id="KAF8885402.1"/>
    </source>
</evidence>
<proteinExistence type="predicted"/>